<feature type="region of interest" description="Disordered" evidence="1">
    <location>
        <begin position="1"/>
        <end position="25"/>
    </location>
</feature>
<evidence type="ECO:0000313" key="3">
    <source>
        <dbReference type="Proteomes" id="UP000324022"/>
    </source>
</evidence>
<feature type="compositionally biased region" description="Basic and acidic residues" evidence="1">
    <location>
        <begin position="1"/>
        <end position="22"/>
    </location>
</feature>
<sequence>MARDAGKIQDTRSSGDQDESKGDFGLLTTPVNRWIEVERQPCRVGPRDMDCAATKGSSAGQEAGLSEYHWIGSISEGVDGEIASERSSRSRFGQDWSVCKYDDDVFCFWCARTSRVKVAPHKLKLGRGTGCGIGRIEFFWSCTRRRTIELETQLLCRKVTRLQCNRGAVQRSQWCRARQGQWGERFGELGVDVLDAQLLATLLFPRWTSRLSERCTIEPRMDELQAPLNRAAIKRSARCEVKIGGQGSVRSSGAMPGTAR</sequence>
<dbReference type="EMBL" id="OOIN01000043">
    <property type="protein sequence ID" value="SPO32084.1"/>
    <property type="molecule type" value="Genomic_DNA"/>
</dbReference>
<name>A0A5C3EN77_9BASI</name>
<accession>A0A5C3EN77</accession>
<evidence type="ECO:0000313" key="2">
    <source>
        <dbReference type="EMBL" id="SPO32084.1"/>
    </source>
</evidence>
<gene>
    <name evidence="2" type="ORF">UTRI_02641</name>
</gene>
<dbReference type="Proteomes" id="UP000324022">
    <property type="component" value="Unassembled WGS sequence"/>
</dbReference>
<keyword evidence="3" id="KW-1185">Reference proteome</keyword>
<organism evidence="2 3">
    <name type="scientific">Ustilago trichophora</name>
    <dbReference type="NCBI Taxonomy" id="86804"/>
    <lineage>
        <taxon>Eukaryota</taxon>
        <taxon>Fungi</taxon>
        <taxon>Dikarya</taxon>
        <taxon>Basidiomycota</taxon>
        <taxon>Ustilaginomycotina</taxon>
        <taxon>Ustilaginomycetes</taxon>
        <taxon>Ustilaginales</taxon>
        <taxon>Ustilaginaceae</taxon>
        <taxon>Ustilago</taxon>
    </lineage>
</organism>
<dbReference type="AlphaFoldDB" id="A0A5C3EN77"/>
<reference evidence="2 3" key="1">
    <citation type="submission" date="2018-03" db="EMBL/GenBank/DDBJ databases">
        <authorList>
            <person name="Guldener U."/>
        </authorList>
    </citation>
    <scope>NUCLEOTIDE SEQUENCE [LARGE SCALE GENOMIC DNA]</scope>
    <source>
        <strain evidence="2 3">NBRC100155</strain>
    </source>
</reference>
<protein>
    <submittedName>
        <fullName evidence="2">Uncharacterized protein</fullName>
    </submittedName>
</protein>
<evidence type="ECO:0000256" key="1">
    <source>
        <dbReference type="SAM" id="MobiDB-lite"/>
    </source>
</evidence>
<proteinExistence type="predicted"/>